<evidence type="ECO:0000313" key="1">
    <source>
        <dbReference type="EMBL" id="TRZ22383.1"/>
    </source>
</evidence>
<keyword evidence="2" id="KW-1185">Reference proteome</keyword>
<sequence length="55" mass="5930">MVETAQQVTGLLLKGPACVNHLPTVHQAGEDEQEVAGSIHRTAESSKFPFLLQKS</sequence>
<dbReference type="Proteomes" id="UP000796761">
    <property type="component" value="Unassembled WGS sequence"/>
</dbReference>
<protein>
    <submittedName>
        <fullName evidence="1">Uncharacterized protein</fullName>
    </submittedName>
</protein>
<feature type="non-terminal residue" evidence="1">
    <location>
        <position position="1"/>
    </location>
</feature>
<dbReference type="EMBL" id="SWJQ01000098">
    <property type="protein sequence ID" value="TRZ22383.1"/>
    <property type="molecule type" value="Genomic_DNA"/>
</dbReference>
<proteinExistence type="predicted"/>
<accession>A0A8K1LQT3</accession>
<reference evidence="1" key="1">
    <citation type="submission" date="2019-04" db="EMBL/GenBank/DDBJ databases">
        <title>Genome assembly of Zosterops borbonicus 15179.</title>
        <authorList>
            <person name="Leroy T."/>
            <person name="Anselmetti Y."/>
            <person name="Tilak M.-K."/>
            <person name="Nabholz B."/>
        </authorList>
    </citation>
    <scope>NUCLEOTIDE SEQUENCE</scope>
    <source>
        <strain evidence="1">HGM_15179</strain>
        <tissue evidence="1">Muscle</tissue>
    </source>
</reference>
<gene>
    <name evidence="1" type="ORF">HGM15179_004712</name>
</gene>
<comment type="caution">
    <text evidence="1">The sequence shown here is derived from an EMBL/GenBank/DDBJ whole genome shotgun (WGS) entry which is preliminary data.</text>
</comment>
<evidence type="ECO:0000313" key="2">
    <source>
        <dbReference type="Proteomes" id="UP000796761"/>
    </source>
</evidence>
<organism evidence="1 2">
    <name type="scientific">Zosterops borbonicus</name>
    <dbReference type="NCBI Taxonomy" id="364589"/>
    <lineage>
        <taxon>Eukaryota</taxon>
        <taxon>Metazoa</taxon>
        <taxon>Chordata</taxon>
        <taxon>Craniata</taxon>
        <taxon>Vertebrata</taxon>
        <taxon>Euteleostomi</taxon>
        <taxon>Archelosauria</taxon>
        <taxon>Archosauria</taxon>
        <taxon>Dinosauria</taxon>
        <taxon>Saurischia</taxon>
        <taxon>Theropoda</taxon>
        <taxon>Coelurosauria</taxon>
        <taxon>Aves</taxon>
        <taxon>Neognathae</taxon>
        <taxon>Neoaves</taxon>
        <taxon>Telluraves</taxon>
        <taxon>Australaves</taxon>
        <taxon>Passeriformes</taxon>
        <taxon>Sylvioidea</taxon>
        <taxon>Zosteropidae</taxon>
        <taxon>Zosterops</taxon>
    </lineage>
</organism>
<name>A0A8K1LQT3_9PASS</name>
<dbReference type="AlphaFoldDB" id="A0A8K1LQT3"/>